<reference evidence="2 4" key="1">
    <citation type="submission" date="2015-02" db="EMBL/GenBank/DDBJ databases">
        <authorList>
            <person name="Chooi Y.-H."/>
        </authorList>
    </citation>
    <scope>NUCLEOTIDE SEQUENCE [LARGE SCALE GENOMIC DNA]</scope>
    <source>
        <strain evidence="2">E3</strain>
    </source>
</reference>
<keyword evidence="3" id="KW-0496">Mitochondrion</keyword>
<geneLocation type="mitochondrion" evidence="3"/>
<dbReference type="EMBL" id="CDSF01000116">
    <property type="protein sequence ID" value="CEP01699.1"/>
    <property type="molecule type" value="Genomic_DNA"/>
</dbReference>
<proteinExistence type="predicted"/>
<keyword evidence="4" id="KW-1185">Reference proteome</keyword>
<sequence>MVQSLTALTSISGAAYVLSFRYDPGTRVTSVDVTDGALVWRSSPTPLQALNDRAVDDYGDMDAFASAVVRALRRYDDRAFSYALDVESRPATLTVWRSVESQVGLLKQGLCKWTLEEEGEASASAIRSILMAAATTIDAEHAERKKLSASNARLTAELKALNEYHDRAVEAKAISEEQMILHIADLQQHLEKGVRKASLPAGCPAPPIRSEAPASPEHGGSPRPDSAPRDGSQQAPPVRSTVRVRGARRQPPKEARVE</sequence>
<dbReference type="EMBL" id="OVEO01000010">
    <property type="protein sequence ID" value="SPQ98515.1"/>
    <property type="molecule type" value="Genomic_DNA"/>
</dbReference>
<evidence type="ECO:0000313" key="2">
    <source>
        <dbReference type="EMBL" id="CEP01699.1"/>
    </source>
</evidence>
<gene>
    <name evidence="2" type="ORF">PBRA_008641</name>
    <name evidence="3" type="ORF">PLBR_LOCUS5730</name>
</gene>
<dbReference type="AlphaFoldDB" id="A0A0G4J2X8"/>
<reference evidence="3 5" key="2">
    <citation type="submission" date="2018-03" db="EMBL/GenBank/DDBJ databases">
        <authorList>
            <person name="Fogelqvist J."/>
        </authorList>
    </citation>
    <scope>NUCLEOTIDE SEQUENCE [LARGE SCALE GENOMIC DNA]</scope>
</reference>
<accession>A0A0G4J2X8</accession>
<name>A0A0G4J2X8_PLABS</name>
<protein>
    <submittedName>
        <fullName evidence="2">Uncharacterized protein</fullName>
    </submittedName>
</protein>
<evidence type="ECO:0000313" key="5">
    <source>
        <dbReference type="Proteomes" id="UP000290189"/>
    </source>
</evidence>
<dbReference type="Proteomes" id="UP000039324">
    <property type="component" value="Unassembled WGS sequence"/>
</dbReference>
<evidence type="ECO:0000256" key="1">
    <source>
        <dbReference type="SAM" id="MobiDB-lite"/>
    </source>
</evidence>
<feature type="region of interest" description="Disordered" evidence="1">
    <location>
        <begin position="195"/>
        <end position="258"/>
    </location>
</feature>
<evidence type="ECO:0000313" key="3">
    <source>
        <dbReference type="EMBL" id="SPQ98515.1"/>
    </source>
</evidence>
<dbReference type="Proteomes" id="UP000290189">
    <property type="component" value="Unassembled WGS sequence"/>
</dbReference>
<evidence type="ECO:0000313" key="4">
    <source>
        <dbReference type="Proteomes" id="UP000039324"/>
    </source>
</evidence>
<organism evidence="2 4">
    <name type="scientific">Plasmodiophora brassicae</name>
    <name type="common">Clubroot disease agent</name>
    <dbReference type="NCBI Taxonomy" id="37360"/>
    <lineage>
        <taxon>Eukaryota</taxon>
        <taxon>Sar</taxon>
        <taxon>Rhizaria</taxon>
        <taxon>Endomyxa</taxon>
        <taxon>Phytomyxea</taxon>
        <taxon>Plasmodiophorida</taxon>
        <taxon>Plasmodiophoridae</taxon>
        <taxon>Plasmodiophora</taxon>
    </lineage>
</organism>